<feature type="region of interest" description="Disordered" evidence="1">
    <location>
        <begin position="1133"/>
        <end position="1160"/>
    </location>
</feature>
<feature type="compositionally biased region" description="Basic and acidic residues" evidence="1">
    <location>
        <begin position="454"/>
        <end position="472"/>
    </location>
</feature>
<feature type="compositionally biased region" description="Basic residues" evidence="1">
    <location>
        <begin position="320"/>
        <end position="334"/>
    </location>
</feature>
<dbReference type="EMBL" id="JAPFFF010000010">
    <property type="protein sequence ID" value="KAK8881084.1"/>
    <property type="molecule type" value="Genomic_DNA"/>
</dbReference>
<feature type="compositionally biased region" description="Basic and acidic residues" evidence="1">
    <location>
        <begin position="678"/>
        <end position="695"/>
    </location>
</feature>
<dbReference type="PANTHER" id="PTHR33137:SF4">
    <property type="entry name" value="MEDIATOR OF RNA POLYMERASE II TRANSCRIPTION SUBUNIT 15A-RELATED"/>
    <property type="match status" value="1"/>
</dbReference>
<feature type="compositionally biased region" description="Basic and acidic residues" evidence="1">
    <location>
        <begin position="71"/>
        <end position="87"/>
    </location>
</feature>
<feature type="region of interest" description="Disordered" evidence="1">
    <location>
        <begin position="904"/>
        <end position="944"/>
    </location>
</feature>
<dbReference type="PANTHER" id="PTHR33137">
    <property type="entry name" value="MEDIATOR OF RNA POLYMERASE II TRANSCRIPTION SUBUNIT 15A-RELATED"/>
    <property type="match status" value="1"/>
</dbReference>
<protein>
    <recommendedName>
        <fullName evidence="4">Tubby C-terminal domain-containing protein</fullName>
    </recommendedName>
</protein>
<feature type="compositionally biased region" description="Polar residues" evidence="1">
    <location>
        <begin position="652"/>
        <end position="663"/>
    </location>
</feature>
<feature type="compositionally biased region" description="Acidic residues" evidence="1">
    <location>
        <begin position="785"/>
        <end position="812"/>
    </location>
</feature>
<evidence type="ECO:0000313" key="3">
    <source>
        <dbReference type="Proteomes" id="UP001470230"/>
    </source>
</evidence>
<feature type="region of interest" description="Disordered" evidence="1">
    <location>
        <begin position="68"/>
        <end position="87"/>
    </location>
</feature>
<proteinExistence type="predicted"/>
<feature type="compositionally biased region" description="Basic and acidic residues" evidence="1">
    <location>
        <begin position="609"/>
        <end position="620"/>
    </location>
</feature>
<feature type="region of interest" description="Disordered" evidence="1">
    <location>
        <begin position="587"/>
        <end position="832"/>
    </location>
</feature>
<dbReference type="CDD" id="cd22249">
    <property type="entry name" value="UDM1_RNF168_RNF169-like"/>
    <property type="match status" value="1"/>
</dbReference>
<evidence type="ECO:0000313" key="2">
    <source>
        <dbReference type="EMBL" id="KAK8881084.1"/>
    </source>
</evidence>
<feature type="compositionally biased region" description="Basic and acidic residues" evidence="1">
    <location>
        <begin position="628"/>
        <end position="646"/>
    </location>
</feature>
<feature type="compositionally biased region" description="Acidic residues" evidence="1">
    <location>
        <begin position="436"/>
        <end position="453"/>
    </location>
</feature>
<feature type="compositionally biased region" description="Basic and acidic residues" evidence="1">
    <location>
        <begin position="381"/>
        <end position="390"/>
    </location>
</feature>
<feature type="compositionally biased region" description="Low complexity" evidence="1">
    <location>
        <begin position="1051"/>
        <end position="1108"/>
    </location>
</feature>
<feature type="region of interest" description="Disordered" evidence="1">
    <location>
        <begin position="1"/>
        <end position="45"/>
    </location>
</feature>
<sequence>MSLSTTMPNKGASYDAPVYNTPTKKQLRAASTRKNTTSPEQQDPQYIMQQWHEIMQKIQSERQEISALQEEADRKQAEADKQSLTPELKKLMDQVSDLKDDKADLDFDLARVRQKYTPEAKSDLDNEVMNLRRDFFIDTEALEQINDNISKMKEKSKDFYNQEPAKSVLEAEKRVTELTRKLNDLYRESAQIDVDFEETFNPTPGVKKENRKVTYLKRKLQLTEKESEKRLQEIQQMKKDHEKAKESLMAKMEEDERKKKFRAEMSKSRRRELIAQQCKAAGYDIDDNETKEEENAKKNDEDSDLEKMLGLDYGILNPTRIRKRKKVSKKKKAAQKANENNKTMDNATTKKKSSTVTGNKGEKNEDNIFQNSKSTKKKKDSVKIDEEKDLVNIGQSGSEDSEVQIIDGNETGEITDKLINTTPKSKSKVNNIDEAGNADENEGENENVNEENGEINHESENDNIDQKIKANENGEDQSDDEYDYIECKFNQVTLLDVSPESFSKSTTGNFSSMLSSGLGLINKQNDFQTEKIKIKKRQSNKDNLELWNSQESDPSTVDVEPLYDFQYNKDWKIVSKTLKQTGTKPLDALLKASDQSENSQNDEEETGEEGQKVNKTDKNSTRRTNTKNKTESKEAEDASNKEKNNEDSNNNTLENVLDKTNSLFGKEQNGAEEEENESTEKAENKETNKEEKENTENNEEENENENKENEDNENKDNEKEDKENEDKEKEDNEKEDKEKEDKEKEDKEKEDKEKEDKENEDKENEVENETKKINKKENKVKGIENEEGTGEDQENENSENENEKKDDDDDIVDILNGICGTSPNRGDVETPKEKPVFQVTVVTDGFLREEPSESSDFDSIVLIDISPSPLFAKLSDVFKKKGIVSAGNYVYLFRMSLFTITFDDDSESSDSPLPQPVRKTPQFKRPPTIVTKPQPKPTPSRTPIQKMRMIYTNSDSEYDSDIKSIPTLGKELQSTSNLYSSDYYDERSAPRSPQIHVKTMETDSEYEYSYESNNQAQPEVNVQKNVQNQSQPFRRRSSQNPRRIMPSNRSPPQLQQQRQTLPQQQQPEQLIQQPQQLQQQQQQQQQQPQQQQPQQQQPQQQIQIPQQLKSQDLHQNQNKDFNRAESNNELLNETTDNQPEFSPIDLPLSATSSANRNNFNKPLVPYRLQRTSVHSIRGKRTHYQLFKGGVPILHTKVKQGKVDELYITAGTETHFKDGNFLGVFLCANHNTSFSLREKTSIGKELMVIKYLPGGENEPRNVCVHFSDFGGNPIDFQNRKARLTSHNLWILDLHGRIALKSIKNCIVVDENNEEVMIVLKAELDTLNIEVREEVTDIEAMAMGLSAFLCKK</sequence>
<feature type="compositionally biased region" description="Basic and acidic residues" evidence="1">
    <location>
        <begin position="293"/>
        <end position="309"/>
    </location>
</feature>
<dbReference type="InterPro" id="IPR044661">
    <property type="entry name" value="MED15a/b/c-like"/>
</dbReference>
<feature type="compositionally biased region" description="Polar residues" evidence="1">
    <location>
        <begin position="418"/>
        <end position="430"/>
    </location>
</feature>
<gene>
    <name evidence="2" type="ORF">M9Y10_003812</name>
</gene>
<feature type="region of interest" description="Disordered" evidence="1">
    <location>
        <begin position="538"/>
        <end position="558"/>
    </location>
</feature>
<dbReference type="Proteomes" id="UP001470230">
    <property type="component" value="Unassembled WGS sequence"/>
</dbReference>
<feature type="region of interest" description="Disordered" evidence="1">
    <location>
        <begin position="226"/>
        <end position="481"/>
    </location>
</feature>
<keyword evidence="3" id="KW-1185">Reference proteome</keyword>
<comment type="caution">
    <text evidence="2">The sequence shown here is derived from an EMBL/GenBank/DDBJ whole genome shotgun (WGS) entry which is preliminary data.</text>
</comment>
<name>A0ABR2JQB9_9EUKA</name>
<feature type="region of interest" description="Disordered" evidence="1">
    <location>
        <begin position="1004"/>
        <end position="1114"/>
    </location>
</feature>
<feature type="compositionally biased region" description="Basic and acidic residues" evidence="1">
    <location>
        <begin position="704"/>
        <end position="760"/>
    </location>
</feature>
<organism evidence="2 3">
    <name type="scientific">Tritrichomonas musculus</name>
    <dbReference type="NCBI Taxonomy" id="1915356"/>
    <lineage>
        <taxon>Eukaryota</taxon>
        <taxon>Metamonada</taxon>
        <taxon>Parabasalia</taxon>
        <taxon>Tritrichomonadida</taxon>
        <taxon>Tritrichomonadidae</taxon>
        <taxon>Tritrichomonas</taxon>
    </lineage>
</organism>
<feature type="compositionally biased region" description="Low complexity" evidence="1">
    <location>
        <begin position="1020"/>
        <end position="1029"/>
    </location>
</feature>
<feature type="compositionally biased region" description="Polar residues" evidence="1">
    <location>
        <begin position="1149"/>
        <end position="1160"/>
    </location>
</feature>
<reference evidence="2 3" key="1">
    <citation type="submission" date="2024-04" db="EMBL/GenBank/DDBJ databases">
        <title>Tritrichomonas musculus Genome.</title>
        <authorList>
            <person name="Alves-Ferreira E."/>
            <person name="Grigg M."/>
            <person name="Lorenzi H."/>
            <person name="Galac M."/>
        </authorList>
    </citation>
    <scope>NUCLEOTIDE SEQUENCE [LARGE SCALE GENOMIC DNA]</scope>
    <source>
        <strain evidence="2 3">EAF2021</strain>
    </source>
</reference>
<feature type="compositionally biased region" description="Polar residues" evidence="1">
    <location>
        <begin position="546"/>
        <end position="555"/>
    </location>
</feature>
<evidence type="ECO:0008006" key="4">
    <source>
        <dbReference type="Google" id="ProtNLM"/>
    </source>
</evidence>
<feature type="compositionally biased region" description="Basic and acidic residues" evidence="1">
    <location>
        <begin position="226"/>
        <end position="273"/>
    </location>
</feature>
<feature type="compositionally biased region" description="Basic and acidic residues" evidence="1">
    <location>
        <begin position="768"/>
        <end position="784"/>
    </location>
</feature>
<evidence type="ECO:0000256" key="1">
    <source>
        <dbReference type="SAM" id="MobiDB-lite"/>
    </source>
</evidence>
<feature type="compositionally biased region" description="Polar residues" evidence="1">
    <location>
        <begin position="32"/>
        <end position="45"/>
    </location>
</feature>
<accession>A0ABR2JQB9</accession>